<evidence type="ECO:0000313" key="2">
    <source>
        <dbReference type="EMBL" id="CAL6057737.1"/>
    </source>
</evidence>
<reference evidence="2 3" key="2">
    <citation type="submission" date="2024-07" db="EMBL/GenBank/DDBJ databases">
        <authorList>
            <person name="Akdeniz Z."/>
        </authorList>
    </citation>
    <scope>NUCLEOTIDE SEQUENCE [LARGE SCALE GENOMIC DNA]</scope>
</reference>
<organism evidence="1">
    <name type="scientific">Hexamita inflata</name>
    <dbReference type="NCBI Taxonomy" id="28002"/>
    <lineage>
        <taxon>Eukaryota</taxon>
        <taxon>Metamonada</taxon>
        <taxon>Diplomonadida</taxon>
        <taxon>Hexamitidae</taxon>
        <taxon>Hexamitinae</taxon>
        <taxon>Hexamita</taxon>
    </lineage>
</organism>
<accession>A0AA86NDV8</accession>
<evidence type="ECO:0000313" key="1">
    <source>
        <dbReference type="EMBL" id="CAI9917720.1"/>
    </source>
</evidence>
<evidence type="ECO:0000313" key="3">
    <source>
        <dbReference type="Proteomes" id="UP001642409"/>
    </source>
</evidence>
<keyword evidence="3" id="KW-1185">Reference proteome</keyword>
<dbReference type="EMBL" id="CAXDID020000215">
    <property type="protein sequence ID" value="CAL6057737.1"/>
    <property type="molecule type" value="Genomic_DNA"/>
</dbReference>
<sequence>MKSHLGQRKQQNLQLNSLVSLPAVKSKKIQSMGSKLSDCSIQSQSQRIIIQPITFKPREQYVPMQDIHDNMSYITIHNNKSETNELQTHVTDFRSQIEKQTNIAKENLARVTRLLLSSTTSFNEIMQLQSEQVIIIVGLKGYK</sequence>
<name>A0AA86NDV8_9EUKA</name>
<proteinExistence type="predicted"/>
<protein>
    <submittedName>
        <fullName evidence="2">Hypothetical_protein</fullName>
    </submittedName>
</protein>
<reference evidence="1" key="1">
    <citation type="submission" date="2023-06" db="EMBL/GenBank/DDBJ databases">
        <authorList>
            <person name="Kurt Z."/>
        </authorList>
    </citation>
    <scope>NUCLEOTIDE SEQUENCE</scope>
</reference>
<comment type="caution">
    <text evidence="1">The sequence shown here is derived from an EMBL/GenBank/DDBJ whole genome shotgun (WGS) entry which is preliminary data.</text>
</comment>
<gene>
    <name evidence="2" type="ORF">HINF_LOCUS47652</name>
    <name evidence="1" type="ORF">HINF_LOCUS5365</name>
</gene>
<dbReference type="Proteomes" id="UP001642409">
    <property type="component" value="Unassembled WGS sequence"/>
</dbReference>
<dbReference type="AlphaFoldDB" id="A0AA86NDV8"/>
<dbReference type="EMBL" id="CATOUU010000137">
    <property type="protein sequence ID" value="CAI9917720.1"/>
    <property type="molecule type" value="Genomic_DNA"/>
</dbReference>